<reference evidence="8 9" key="1">
    <citation type="journal article" date="2013" name="Nature">
        <title>Insights into bilaterian evolution from three spiralian genomes.</title>
        <authorList>
            <person name="Simakov O."/>
            <person name="Marletaz F."/>
            <person name="Cho S.J."/>
            <person name="Edsinger-Gonzales E."/>
            <person name="Havlak P."/>
            <person name="Hellsten U."/>
            <person name="Kuo D.H."/>
            <person name="Larsson T."/>
            <person name="Lv J."/>
            <person name="Arendt D."/>
            <person name="Savage R."/>
            <person name="Osoegawa K."/>
            <person name="de Jong P."/>
            <person name="Grimwood J."/>
            <person name="Chapman J.A."/>
            <person name="Shapiro H."/>
            <person name="Aerts A."/>
            <person name="Otillar R.P."/>
            <person name="Terry A.Y."/>
            <person name="Boore J.L."/>
            <person name="Grigoriev I.V."/>
            <person name="Lindberg D.R."/>
            <person name="Seaver E.C."/>
            <person name="Weisblat D.A."/>
            <person name="Putnam N.H."/>
            <person name="Rokhsar D.S."/>
        </authorList>
    </citation>
    <scope>NUCLEOTIDE SEQUENCE [LARGE SCALE GENOMIC DNA]</scope>
</reference>
<feature type="coiled-coil region" evidence="6">
    <location>
        <begin position="63"/>
        <end position="97"/>
    </location>
</feature>
<evidence type="ECO:0000313" key="9">
    <source>
        <dbReference type="Proteomes" id="UP000030746"/>
    </source>
</evidence>
<dbReference type="OMA" id="IHEYADL"/>
<dbReference type="InterPro" id="IPR002112">
    <property type="entry name" value="Leuzip_Jun"/>
</dbReference>
<keyword evidence="9" id="KW-1185">Reference proteome</keyword>
<dbReference type="CTD" id="20252344"/>
<name>V4AND5_LOTGI</name>
<feature type="non-terminal residue" evidence="8">
    <location>
        <position position="104"/>
    </location>
</feature>
<dbReference type="OrthoDB" id="674948at2759"/>
<dbReference type="Gene3D" id="1.20.5.170">
    <property type="match status" value="1"/>
</dbReference>
<dbReference type="KEGG" id="lgi:LOTGIDRAFT_78588"/>
<dbReference type="InterPro" id="IPR004827">
    <property type="entry name" value="bZIP"/>
</dbReference>
<evidence type="ECO:0000256" key="1">
    <source>
        <dbReference type="ARBA" id="ARBA00004648"/>
    </source>
</evidence>
<protein>
    <recommendedName>
        <fullName evidence="7">BZIP domain-containing protein</fullName>
    </recommendedName>
</protein>
<evidence type="ECO:0000256" key="4">
    <source>
        <dbReference type="ARBA" id="ARBA00023163"/>
    </source>
</evidence>
<feature type="domain" description="BZIP" evidence="7">
    <location>
        <begin position="31"/>
        <end position="94"/>
    </location>
</feature>
<dbReference type="SUPFAM" id="SSF57959">
    <property type="entry name" value="Leucine zipper domain"/>
    <property type="match status" value="1"/>
</dbReference>
<dbReference type="PROSITE" id="PS00036">
    <property type="entry name" value="BZIP_BASIC"/>
    <property type="match status" value="1"/>
</dbReference>
<dbReference type="InterPro" id="IPR051381">
    <property type="entry name" value="CREB_ATF_subfamily"/>
</dbReference>
<dbReference type="GO" id="GO:0000981">
    <property type="term" value="F:DNA-binding transcription factor activity, RNA polymerase II-specific"/>
    <property type="evidence" value="ECO:0007669"/>
    <property type="project" value="TreeGrafter"/>
</dbReference>
<evidence type="ECO:0000313" key="8">
    <source>
        <dbReference type="EMBL" id="ESP05684.1"/>
    </source>
</evidence>
<keyword evidence="3" id="KW-0238">DNA-binding</keyword>
<dbReference type="RefSeq" id="XP_009044229.1">
    <property type="nucleotide sequence ID" value="XM_009045981.1"/>
</dbReference>
<dbReference type="STRING" id="225164.V4AND5"/>
<evidence type="ECO:0000256" key="3">
    <source>
        <dbReference type="ARBA" id="ARBA00023125"/>
    </source>
</evidence>
<dbReference type="EMBL" id="KB199650">
    <property type="protein sequence ID" value="ESP05684.1"/>
    <property type="molecule type" value="Genomic_DNA"/>
</dbReference>
<dbReference type="CDD" id="cd14689">
    <property type="entry name" value="bZIP_CREB3"/>
    <property type="match status" value="1"/>
</dbReference>
<proteinExistence type="predicted"/>
<keyword evidence="4" id="KW-0804">Transcription</keyword>
<evidence type="ECO:0000259" key="7">
    <source>
        <dbReference type="PROSITE" id="PS50217"/>
    </source>
</evidence>
<dbReference type="GeneID" id="20252344"/>
<keyword evidence="2" id="KW-0805">Transcription regulation</keyword>
<evidence type="ECO:0000256" key="6">
    <source>
        <dbReference type="SAM" id="Coils"/>
    </source>
</evidence>
<organism evidence="8 9">
    <name type="scientific">Lottia gigantea</name>
    <name type="common">Giant owl limpet</name>
    <dbReference type="NCBI Taxonomy" id="225164"/>
    <lineage>
        <taxon>Eukaryota</taxon>
        <taxon>Metazoa</taxon>
        <taxon>Spiralia</taxon>
        <taxon>Lophotrochozoa</taxon>
        <taxon>Mollusca</taxon>
        <taxon>Gastropoda</taxon>
        <taxon>Patellogastropoda</taxon>
        <taxon>Lottioidea</taxon>
        <taxon>Lottiidae</taxon>
        <taxon>Lottia</taxon>
    </lineage>
</organism>
<dbReference type="PRINTS" id="PR00043">
    <property type="entry name" value="LEUZIPPRJUN"/>
</dbReference>
<dbReference type="GO" id="GO:0005634">
    <property type="term" value="C:nucleus"/>
    <property type="evidence" value="ECO:0007669"/>
    <property type="project" value="TreeGrafter"/>
</dbReference>
<sequence length="104" mass="12219">LRLTDEEKELLARENISLPTNMPLTKDEEKKLRTVRRKIRNKVSAKESRKRKVEYVDGLEHRVKLCTTENSQLQKKIENLEKQNMSMMAQLKKLQALVTSKSKP</sequence>
<dbReference type="GO" id="GO:0005789">
    <property type="term" value="C:endoplasmic reticulum membrane"/>
    <property type="evidence" value="ECO:0007669"/>
    <property type="project" value="UniProtKB-SubCell"/>
</dbReference>
<gene>
    <name evidence="8" type="ORF">LOTGIDRAFT_78588</name>
</gene>
<keyword evidence="5" id="KW-0539">Nucleus</keyword>
<dbReference type="InterPro" id="IPR046347">
    <property type="entry name" value="bZIP_sf"/>
</dbReference>
<dbReference type="GO" id="GO:0000978">
    <property type="term" value="F:RNA polymerase II cis-regulatory region sequence-specific DNA binding"/>
    <property type="evidence" value="ECO:0007669"/>
    <property type="project" value="TreeGrafter"/>
</dbReference>
<evidence type="ECO:0000256" key="5">
    <source>
        <dbReference type="ARBA" id="ARBA00023242"/>
    </source>
</evidence>
<accession>V4AND5</accession>
<dbReference type="AlphaFoldDB" id="V4AND5"/>
<dbReference type="HOGENOM" id="CLU_090873_1_0_1"/>
<dbReference type="SMART" id="SM00338">
    <property type="entry name" value="BRLZ"/>
    <property type="match status" value="1"/>
</dbReference>
<feature type="non-terminal residue" evidence="8">
    <location>
        <position position="1"/>
    </location>
</feature>
<comment type="subcellular location">
    <subcellularLocation>
        <location evidence="1">Endoplasmic reticulum membrane</location>
        <topology evidence="1">Single-pass type II membrane protein</topology>
    </subcellularLocation>
</comment>
<dbReference type="PROSITE" id="PS50217">
    <property type="entry name" value="BZIP"/>
    <property type="match status" value="1"/>
</dbReference>
<evidence type="ECO:0000256" key="2">
    <source>
        <dbReference type="ARBA" id="ARBA00023015"/>
    </source>
</evidence>
<dbReference type="PANTHER" id="PTHR45996:SF3">
    <property type="entry name" value="CREB-H TRANSCRIPTION FACTOR HOMOLOG LET-607"/>
    <property type="match status" value="1"/>
</dbReference>
<keyword evidence="6" id="KW-0175">Coiled coil</keyword>
<dbReference type="Proteomes" id="UP000030746">
    <property type="component" value="Unassembled WGS sequence"/>
</dbReference>
<dbReference type="Pfam" id="PF00170">
    <property type="entry name" value="bZIP_1"/>
    <property type="match status" value="1"/>
</dbReference>
<dbReference type="PANTHER" id="PTHR45996">
    <property type="entry name" value="AGAP001464-PB"/>
    <property type="match status" value="1"/>
</dbReference>